<keyword evidence="4 5" id="KW-0862">Zinc</keyword>
<evidence type="ECO:0000256" key="3">
    <source>
        <dbReference type="ARBA" id="ARBA00022771"/>
    </source>
</evidence>
<keyword evidence="9" id="KW-1185">Reference proteome</keyword>
<feature type="compositionally biased region" description="Polar residues" evidence="6">
    <location>
        <begin position="177"/>
        <end position="217"/>
    </location>
</feature>
<reference evidence="8 9" key="1">
    <citation type="submission" date="2022-12" db="EMBL/GenBank/DDBJ databases">
        <title>Chromosome-level genome of Tegillarca granosa.</title>
        <authorList>
            <person name="Kim J."/>
        </authorList>
    </citation>
    <scope>NUCLEOTIDE SEQUENCE [LARGE SCALE GENOMIC DNA]</scope>
    <source>
        <strain evidence="8">Teg-2019</strain>
        <tissue evidence="8">Adductor muscle</tissue>
    </source>
</reference>
<feature type="compositionally biased region" description="Low complexity" evidence="6">
    <location>
        <begin position="341"/>
        <end position="355"/>
    </location>
</feature>
<dbReference type="PANTHER" id="PTHR12547">
    <property type="entry name" value="CCCH ZINC FINGER/TIS11-RELATED"/>
    <property type="match status" value="1"/>
</dbReference>
<evidence type="ECO:0000256" key="2">
    <source>
        <dbReference type="ARBA" id="ARBA00022737"/>
    </source>
</evidence>
<dbReference type="PANTHER" id="PTHR12547:SF18">
    <property type="entry name" value="PROTEIN TIS11"/>
    <property type="match status" value="1"/>
</dbReference>
<dbReference type="InterPro" id="IPR045877">
    <property type="entry name" value="ZFP36-like"/>
</dbReference>
<evidence type="ECO:0000259" key="7">
    <source>
        <dbReference type="PROSITE" id="PS50103"/>
    </source>
</evidence>
<evidence type="ECO:0000256" key="1">
    <source>
        <dbReference type="ARBA" id="ARBA00022723"/>
    </source>
</evidence>
<comment type="caution">
    <text evidence="8">The sequence shown here is derived from an EMBL/GenBank/DDBJ whole genome shotgun (WGS) entry which is preliminary data.</text>
</comment>
<evidence type="ECO:0000256" key="4">
    <source>
        <dbReference type="ARBA" id="ARBA00022833"/>
    </source>
</evidence>
<feature type="zinc finger region" description="C3H1-type" evidence="5">
    <location>
        <begin position="105"/>
        <end position="133"/>
    </location>
</feature>
<dbReference type="PROSITE" id="PS50103">
    <property type="entry name" value="ZF_C3H1"/>
    <property type="match status" value="2"/>
</dbReference>
<evidence type="ECO:0000256" key="6">
    <source>
        <dbReference type="SAM" id="MobiDB-lite"/>
    </source>
</evidence>
<keyword evidence="1 5" id="KW-0479">Metal-binding</keyword>
<evidence type="ECO:0000256" key="5">
    <source>
        <dbReference type="PROSITE-ProRule" id="PRU00723"/>
    </source>
</evidence>
<feature type="region of interest" description="Disordered" evidence="6">
    <location>
        <begin position="333"/>
        <end position="355"/>
    </location>
</feature>
<feature type="zinc finger region" description="C3H1-type" evidence="5">
    <location>
        <begin position="143"/>
        <end position="171"/>
    </location>
</feature>
<evidence type="ECO:0000313" key="9">
    <source>
        <dbReference type="Proteomes" id="UP001217089"/>
    </source>
</evidence>
<dbReference type="InterPro" id="IPR036855">
    <property type="entry name" value="Znf_CCCH_sf"/>
</dbReference>
<name>A0ABQ9ESP4_TEGGR</name>
<accession>A0ABQ9ESP4</accession>
<dbReference type="Pfam" id="PF00642">
    <property type="entry name" value="zf-CCCH"/>
    <property type="match status" value="2"/>
</dbReference>
<protein>
    <recommendedName>
        <fullName evidence="7">C3H1-type domain-containing protein</fullName>
    </recommendedName>
</protein>
<evidence type="ECO:0000313" key="8">
    <source>
        <dbReference type="EMBL" id="KAJ8308069.1"/>
    </source>
</evidence>
<dbReference type="Proteomes" id="UP001217089">
    <property type="component" value="Unassembled WGS sequence"/>
</dbReference>
<feature type="domain" description="C3H1-type" evidence="7">
    <location>
        <begin position="105"/>
        <end position="133"/>
    </location>
</feature>
<keyword evidence="3 5" id="KW-0863">Zinc-finger</keyword>
<dbReference type="EMBL" id="JARBDR010000657">
    <property type="protein sequence ID" value="KAJ8308069.1"/>
    <property type="molecule type" value="Genomic_DNA"/>
</dbReference>
<proteinExistence type="predicted"/>
<organism evidence="8 9">
    <name type="scientific">Tegillarca granosa</name>
    <name type="common">Malaysian cockle</name>
    <name type="synonym">Anadara granosa</name>
    <dbReference type="NCBI Taxonomy" id="220873"/>
    <lineage>
        <taxon>Eukaryota</taxon>
        <taxon>Metazoa</taxon>
        <taxon>Spiralia</taxon>
        <taxon>Lophotrochozoa</taxon>
        <taxon>Mollusca</taxon>
        <taxon>Bivalvia</taxon>
        <taxon>Autobranchia</taxon>
        <taxon>Pteriomorphia</taxon>
        <taxon>Arcoida</taxon>
        <taxon>Arcoidea</taxon>
        <taxon>Arcidae</taxon>
        <taxon>Tegillarca</taxon>
    </lineage>
</organism>
<keyword evidence="2" id="KW-0677">Repeat</keyword>
<feature type="region of interest" description="Disordered" evidence="6">
    <location>
        <begin position="169"/>
        <end position="218"/>
    </location>
</feature>
<feature type="domain" description="C3H1-type" evidence="7">
    <location>
        <begin position="143"/>
        <end position="171"/>
    </location>
</feature>
<sequence>MSTACVSAFYDVGDVLYQNRKNNQLKTQFSAERRATIGASTMGNNARNPTNPQTTGVNITQCVNISNGEFREHRKLDRSLSEPVGDKNLNNLNNQRNQTNINSSRYKTELCRPFEEMGHCKYGDKCQFAHGSHELRTLNRHPKYKTELCRTYHTIGFCPYGPRCHFVHNDEDKPAEGNQNQTGNSPVTVQSQSPHPILSRQASPPLQQPQVKRPSTINFNSSFSGSLGSVADSPPSSLSNSPSMSPTFVGEDIYALSSCNTSQFSGSSSTSSSPVFDFSASDFGSQIASLLKPLNVQTQITNNTTIDINTLQQQFNVILNLNQRNNNHTVFGDMELNGGAPSPQDSISGDSSYSSNSLQSCGSPLDISKSLRLPIFNQLSHD</sequence>
<dbReference type="SMART" id="SM00356">
    <property type="entry name" value="ZnF_C3H1"/>
    <property type="match status" value="2"/>
</dbReference>
<dbReference type="SUPFAM" id="SSF90229">
    <property type="entry name" value="CCCH zinc finger"/>
    <property type="match status" value="2"/>
</dbReference>
<dbReference type="Gene3D" id="4.10.1000.10">
    <property type="entry name" value="Zinc finger, CCCH-type"/>
    <property type="match status" value="2"/>
</dbReference>
<dbReference type="InterPro" id="IPR000571">
    <property type="entry name" value="Znf_CCCH"/>
</dbReference>
<gene>
    <name evidence="8" type="ORF">KUTeg_012943</name>
</gene>